<comment type="caution">
    <text evidence="1">The sequence shown here is derived from an EMBL/GenBank/DDBJ whole genome shotgun (WGS) entry which is preliminary data.</text>
</comment>
<evidence type="ECO:0000313" key="1">
    <source>
        <dbReference type="EMBL" id="PRX90695.1"/>
    </source>
</evidence>
<keyword evidence="2" id="KW-1185">Reference proteome</keyword>
<dbReference type="RefSeq" id="WP_106253849.1">
    <property type="nucleotide sequence ID" value="NZ_PVZC01000018.1"/>
</dbReference>
<organism evidence="1 2">
    <name type="scientific">Allonocardiopsis opalescens</name>
    <dbReference type="NCBI Taxonomy" id="1144618"/>
    <lineage>
        <taxon>Bacteria</taxon>
        <taxon>Bacillati</taxon>
        <taxon>Actinomycetota</taxon>
        <taxon>Actinomycetes</taxon>
        <taxon>Streptosporangiales</taxon>
        <taxon>Allonocardiopsis</taxon>
    </lineage>
</organism>
<sequence length="170" mass="19562">MNNIIPELSTDRTRCGVPCPNQEHTHDCDRSPLHLGYHRDARQKESETCDWPDRSDLRDSLLGFLSVELLDHDSAVEFFQALDQYVAAELAPLRVEIRRLQAIESDSMAKVRDFVRTMRLVHRTDQVCMYCATDDEWRDAISGDAPHPTLTVQVTQEMCPRHMHEGGESR</sequence>
<name>A0A2T0PP62_9ACTN</name>
<dbReference type="OrthoDB" id="4559212at2"/>
<reference evidence="1 2" key="1">
    <citation type="submission" date="2018-03" db="EMBL/GenBank/DDBJ databases">
        <title>Genomic Encyclopedia of Archaeal and Bacterial Type Strains, Phase II (KMG-II): from individual species to whole genera.</title>
        <authorList>
            <person name="Goeker M."/>
        </authorList>
    </citation>
    <scope>NUCLEOTIDE SEQUENCE [LARGE SCALE GENOMIC DNA]</scope>
    <source>
        <strain evidence="1 2">DSM 45601</strain>
    </source>
</reference>
<gene>
    <name evidence="1" type="ORF">CLV72_11833</name>
</gene>
<dbReference type="Proteomes" id="UP000237846">
    <property type="component" value="Unassembled WGS sequence"/>
</dbReference>
<accession>A0A2T0PP62</accession>
<protein>
    <submittedName>
        <fullName evidence="1">Uncharacterized protein</fullName>
    </submittedName>
</protein>
<dbReference type="EMBL" id="PVZC01000018">
    <property type="protein sequence ID" value="PRX90695.1"/>
    <property type="molecule type" value="Genomic_DNA"/>
</dbReference>
<evidence type="ECO:0000313" key="2">
    <source>
        <dbReference type="Proteomes" id="UP000237846"/>
    </source>
</evidence>
<dbReference type="AlphaFoldDB" id="A0A2T0PP62"/>
<proteinExistence type="predicted"/>